<reference evidence="2 3" key="1">
    <citation type="submission" date="2016-04" db="EMBL/GenBank/DDBJ databases">
        <title>Complete genome sequence of Dokdonella koreensis DS-123T.</title>
        <authorList>
            <person name="Kim J.F."/>
            <person name="Lee H."/>
            <person name="Kwak M.-J."/>
        </authorList>
    </citation>
    <scope>NUCLEOTIDE SEQUENCE [LARGE SCALE GENOMIC DNA]</scope>
    <source>
        <strain evidence="2 3">DS-123</strain>
    </source>
</reference>
<keyword evidence="1" id="KW-0472">Membrane</keyword>
<dbReference type="RefSeq" id="WP_067645365.1">
    <property type="nucleotide sequence ID" value="NZ_CP015249.1"/>
</dbReference>
<organism evidence="2 3">
    <name type="scientific">Dokdonella koreensis DS-123</name>
    <dbReference type="NCBI Taxonomy" id="1300342"/>
    <lineage>
        <taxon>Bacteria</taxon>
        <taxon>Pseudomonadati</taxon>
        <taxon>Pseudomonadota</taxon>
        <taxon>Gammaproteobacteria</taxon>
        <taxon>Lysobacterales</taxon>
        <taxon>Rhodanobacteraceae</taxon>
        <taxon>Dokdonella</taxon>
    </lineage>
</organism>
<evidence type="ECO:0000313" key="3">
    <source>
        <dbReference type="Proteomes" id="UP000076830"/>
    </source>
</evidence>
<evidence type="ECO:0000256" key="1">
    <source>
        <dbReference type="SAM" id="Phobius"/>
    </source>
</evidence>
<keyword evidence="1" id="KW-1133">Transmembrane helix</keyword>
<dbReference type="KEGG" id="dko:I596_1242"/>
<dbReference type="EMBL" id="CP015249">
    <property type="protein sequence ID" value="ANB17272.1"/>
    <property type="molecule type" value="Genomic_DNA"/>
</dbReference>
<sequence>MTGYAIAIATVLVAVVGPLTLGIAGLLRRPRAAPPHRPAPPWDWTLTLRSAVLYTLAFNLTFFLQELFLVLPKAFTPGLQPTLFHNNHAWEGTHPLASLFQGTGVAATLLCALACRWLLARYPAAPANIRLFLLWMVYCGLLMALPQFTIGALSEGSDVGMAMTYLGWPPPLRLAAGLLALAAVPAVGLGLLRPLLALADRPERIASAGARTRFTFLVATLPALAGSVACIAFRVPREWIEVVLVPAWVAILGTAWMQAGAWRVEDVRARGTAAGSIGIPLAAAALLLLVFQGVLRSGVAFY</sequence>
<dbReference type="AlphaFoldDB" id="A0A167GRD9"/>
<feature type="transmembrane region" description="Helical" evidence="1">
    <location>
        <begin position="242"/>
        <end position="262"/>
    </location>
</feature>
<evidence type="ECO:0000313" key="2">
    <source>
        <dbReference type="EMBL" id="ANB17272.1"/>
    </source>
</evidence>
<feature type="transmembrane region" description="Helical" evidence="1">
    <location>
        <begin position="274"/>
        <end position="295"/>
    </location>
</feature>
<proteinExistence type="predicted"/>
<feature type="transmembrane region" description="Helical" evidence="1">
    <location>
        <begin position="6"/>
        <end position="27"/>
    </location>
</feature>
<name>A0A167GRD9_9GAMM</name>
<dbReference type="PATRIC" id="fig|1300342.3.peg.1211"/>
<feature type="transmembrane region" description="Helical" evidence="1">
    <location>
        <begin position="131"/>
        <end position="154"/>
    </location>
</feature>
<feature type="transmembrane region" description="Helical" evidence="1">
    <location>
        <begin position="174"/>
        <end position="193"/>
    </location>
</feature>
<feature type="transmembrane region" description="Helical" evidence="1">
    <location>
        <begin position="99"/>
        <end position="119"/>
    </location>
</feature>
<dbReference type="Proteomes" id="UP000076830">
    <property type="component" value="Chromosome"/>
</dbReference>
<gene>
    <name evidence="2" type="ORF">I596_1242</name>
</gene>
<dbReference type="OrthoDB" id="7452072at2"/>
<protein>
    <submittedName>
        <fullName evidence="2">Uncharacterized protein</fullName>
    </submittedName>
</protein>
<feature type="transmembrane region" description="Helical" evidence="1">
    <location>
        <begin position="48"/>
        <end position="71"/>
    </location>
</feature>
<keyword evidence="3" id="KW-1185">Reference proteome</keyword>
<feature type="transmembrane region" description="Helical" evidence="1">
    <location>
        <begin position="214"/>
        <end position="236"/>
    </location>
</feature>
<keyword evidence="1" id="KW-0812">Transmembrane</keyword>
<accession>A0A167GRD9</accession>